<evidence type="ECO:0000313" key="2">
    <source>
        <dbReference type="Proteomes" id="UP001497516"/>
    </source>
</evidence>
<keyword evidence="2" id="KW-1185">Reference proteome</keyword>
<organism evidence="1 2">
    <name type="scientific">Linum trigynum</name>
    <dbReference type="NCBI Taxonomy" id="586398"/>
    <lineage>
        <taxon>Eukaryota</taxon>
        <taxon>Viridiplantae</taxon>
        <taxon>Streptophyta</taxon>
        <taxon>Embryophyta</taxon>
        <taxon>Tracheophyta</taxon>
        <taxon>Spermatophyta</taxon>
        <taxon>Magnoliopsida</taxon>
        <taxon>eudicotyledons</taxon>
        <taxon>Gunneridae</taxon>
        <taxon>Pentapetalae</taxon>
        <taxon>rosids</taxon>
        <taxon>fabids</taxon>
        <taxon>Malpighiales</taxon>
        <taxon>Linaceae</taxon>
        <taxon>Linum</taxon>
    </lineage>
</organism>
<dbReference type="AlphaFoldDB" id="A0AAV2D0F9"/>
<accession>A0AAV2D0F9</accession>
<evidence type="ECO:0000313" key="1">
    <source>
        <dbReference type="EMBL" id="CAL1361580.1"/>
    </source>
</evidence>
<sequence>MFFFSSRVQGKNSSIHPEKLTRRDFCLNRFVNVRIRIKLVISVSSFSSSETYSPSRSTKVFLFGHYVEPRLLIPLDKLQPLKLDDQSIQNINLQACYMKTAEKEKNRVNDGVGRCNFNTNFGEEARSK</sequence>
<dbReference type="EMBL" id="OZ034814">
    <property type="protein sequence ID" value="CAL1361580.1"/>
    <property type="molecule type" value="Genomic_DNA"/>
</dbReference>
<dbReference type="Proteomes" id="UP001497516">
    <property type="component" value="Chromosome 10"/>
</dbReference>
<proteinExistence type="predicted"/>
<name>A0AAV2D0F9_9ROSI</name>
<protein>
    <submittedName>
        <fullName evidence="1">Uncharacterized protein</fullName>
    </submittedName>
</protein>
<reference evidence="1 2" key="1">
    <citation type="submission" date="2024-04" db="EMBL/GenBank/DDBJ databases">
        <authorList>
            <person name="Fracassetti M."/>
        </authorList>
    </citation>
    <scope>NUCLEOTIDE SEQUENCE [LARGE SCALE GENOMIC DNA]</scope>
</reference>
<gene>
    <name evidence="1" type="ORF">LTRI10_LOCUS8949</name>
</gene>